<protein>
    <submittedName>
        <fullName evidence="1">Uncharacterized protein</fullName>
    </submittedName>
</protein>
<sequence length="103" mass="11722">MKLKMLQTALTSTPNDINYNSRRDRPRPEMCIQLPSLEHMVNLCIAFLQFAPDVHVYLVFGVLLSLSPDTGSHATTEWGYSPIMEQGQVSIISFRAINVHRFD</sequence>
<organism evidence="1 2">
    <name type="scientific">Nezara viridula</name>
    <name type="common">Southern green stink bug</name>
    <name type="synonym">Cimex viridulus</name>
    <dbReference type="NCBI Taxonomy" id="85310"/>
    <lineage>
        <taxon>Eukaryota</taxon>
        <taxon>Metazoa</taxon>
        <taxon>Ecdysozoa</taxon>
        <taxon>Arthropoda</taxon>
        <taxon>Hexapoda</taxon>
        <taxon>Insecta</taxon>
        <taxon>Pterygota</taxon>
        <taxon>Neoptera</taxon>
        <taxon>Paraneoptera</taxon>
        <taxon>Hemiptera</taxon>
        <taxon>Heteroptera</taxon>
        <taxon>Panheteroptera</taxon>
        <taxon>Pentatomomorpha</taxon>
        <taxon>Pentatomoidea</taxon>
        <taxon>Pentatomidae</taxon>
        <taxon>Pentatominae</taxon>
        <taxon>Nezara</taxon>
    </lineage>
</organism>
<dbReference type="Proteomes" id="UP001152798">
    <property type="component" value="Chromosome 6"/>
</dbReference>
<dbReference type="EMBL" id="OV725082">
    <property type="protein sequence ID" value="CAH1405582.1"/>
    <property type="molecule type" value="Genomic_DNA"/>
</dbReference>
<name>A0A9P0MX11_NEZVI</name>
<dbReference type="AlphaFoldDB" id="A0A9P0MX11"/>
<gene>
    <name evidence="1" type="ORF">NEZAVI_LOCUS13760</name>
</gene>
<keyword evidence="2" id="KW-1185">Reference proteome</keyword>
<evidence type="ECO:0000313" key="1">
    <source>
        <dbReference type="EMBL" id="CAH1405582.1"/>
    </source>
</evidence>
<reference evidence="1" key="1">
    <citation type="submission" date="2022-01" db="EMBL/GenBank/DDBJ databases">
        <authorList>
            <person name="King R."/>
        </authorList>
    </citation>
    <scope>NUCLEOTIDE SEQUENCE</scope>
</reference>
<proteinExistence type="predicted"/>
<evidence type="ECO:0000313" key="2">
    <source>
        <dbReference type="Proteomes" id="UP001152798"/>
    </source>
</evidence>
<accession>A0A9P0MX11</accession>